<evidence type="ECO:0000313" key="13">
    <source>
        <dbReference type="EMBL" id="QDY88719.1"/>
    </source>
</evidence>
<dbReference type="Gene3D" id="3.30.565.10">
    <property type="entry name" value="Histidine kinase-like ATPase, C-terminal domain"/>
    <property type="match status" value="1"/>
</dbReference>
<dbReference type="InterPro" id="IPR003594">
    <property type="entry name" value="HATPase_dom"/>
</dbReference>
<dbReference type="SUPFAM" id="SSF56719">
    <property type="entry name" value="Type II DNA topoisomerase"/>
    <property type="match status" value="1"/>
</dbReference>
<organism evidence="13 14">
    <name type="scientific">Mycoplasma anserisalpingitidis</name>
    <dbReference type="NCBI Taxonomy" id="519450"/>
    <lineage>
        <taxon>Bacteria</taxon>
        <taxon>Bacillati</taxon>
        <taxon>Mycoplasmatota</taxon>
        <taxon>Mollicutes</taxon>
        <taxon>Mycoplasmataceae</taxon>
        <taxon>Mycoplasma</taxon>
    </lineage>
</organism>
<dbReference type="PRINTS" id="PR01159">
    <property type="entry name" value="DNAGYRASEB"/>
</dbReference>
<evidence type="ECO:0000256" key="7">
    <source>
        <dbReference type="ARBA" id="ARBA00022840"/>
    </source>
</evidence>
<dbReference type="Pfam" id="PF01751">
    <property type="entry name" value="Toprim"/>
    <property type="match status" value="1"/>
</dbReference>
<dbReference type="Pfam" id="PF00986">
    <property type="entry name" value="DNA_gyraseB_C"/>
    <property type="match status" value="1"/>
</dbReference>
<keyword evidence="10" id="KW-0238">DNA-binding</keyword>
<dbReference type="GO" id="GO:0006265">
    <property type="term" value="P:DNA topological change"/>
    <property type="evidence" value="ECO:0007669"/>
    <property type="project" value="InterPro"/>
</dbReference>
<dbReference type="Pfam" id="PF02518">
    <property type="entry name" value="HATPase_c"/>
    <property type="match status" value="1"/>
</dbReference>
<dbReference type="InterPro" id="IPR013759">
    <property type="entry name" value="Topo_IIA_B_C"/>
</dbReference>
<dbReference type="SMART" id="SM00387">
    <property type="entry name" value="HATPase_c"/>
    <property type="match status" value="1"/>
</dbReference>
<dbReference type="SUPFAM" id="SSF54211">
    <property type="entry name" value="Ribosomal protein S5 domain 2-like"/>
    <property type="match status" value="1"/>
</dbReference>
<dbReference type="InterPro" id="IPR001241">
    <property type="entry name" value="Topo_IIA"/>
</dbReference>
<dbReference type="CDD" id="cd00822">
    <property type="entry name" value="TopoII_Trans_DNA_gyrase"/>
    <property type="match status" value="1"/>
</dbReference>
<dbReference type="InterPro" id="IPR013506">
    <property type="entry name" value="Topo_IIA_bsu_dom2"/>
</dbReference>
<comment type="similarity">
    <text evidence="3">Belongs to the type II topoisomerase GyrB family.</text>
</comment>
<keyword evidence="9" id="KW-0799">Topoisomerase</keyword>
<dbReference type="InterPro" id="IPR006171">
    <property type="entry name" value="TOPRIM_dom"/>
</dbReference>
<dbReference type="InterPro" id="IPR000565">
    <property type="entry name" value="Topo_IIA_B"/>
</dbReference>
<dbReference type="AlphaFoldDB" id="A0A5B8K1S7"/>
<dbReference type="CDD" id="cd03366">
    <property type="entry name" value="TOPRIM_TopoIIA_GyrB"/>
    <property type="match status" value="1"/>
</dbReference>
<dbReference type="GO" id="GO:0034335">
    <property type="term" value="F:DNA negative supercoiling activity"/>
    <property type="evidence" value="ECO:0007669"/>
    <property type="project" value="UniProtKB-ARBA"/>
</dbReference>
<evidence type="ECO:0000256" key="3">
    <source>
        <dbReference type="ARBA" id="ARBA00010708"/>
    </source>
</evidence>
<feature type="domain" description="Toprim" evidence="12">
    <location>
        <begin position="436"/>
        <end position="550"/>
    </location>
</feature>
<dbReference type="InterPro" id="IPR020568">
    <property type="entry name" value="Ribosomal_Su5_D2-typ_SF"/>
</dbReference>
<dbReference type="PRINTS" id="PR00418">
    <property type="entry name" value="TPI2FAMILY"/>
</dbReference>
<evidence type="ECO:0000256" key="1">
    <source>
        <dbReference type="ARBA" id="ARBA00000185"/>
    </source>
</evidence>
<dbReference type="Gene3D" id="3.30.230.10">
    <property type="match status" value="1"/>
</dbReference>
<dbReference type="InterPro" id="IPR013760">
    <property type="entry name" value="Topo_IIA-like_dom_sf"/>
</dbReference>
<keyword evidence="5" id="KW-0479">Metal-binding</keyword>
<dbReference type="EC" id="5.6.2.2" evidence="4"/>
<proteinExistence type="inferred from homology"/>
<dbReference type="GO" id="GO:0005524">
    <property type="term" value="F:ATP binding"/>
    <property type="evidence" value="ECO:0007669"/>
    <property type="project" value="UniProtKB-KW"/>
</dbReference>
<dbReference type="EMBL" id="CP041663">
    <property type="protein sequence ID" value="QDY88719.1"/>
    <property type="molecule type" value="Genomic_DNA"/>
</dbReference>
<keyword evidence="11" id="KW-0413">Isomerase</keyword>
<protein>
    <recommendedName>
        <fullName evidence="4">DNA topoisomerase (ATP-hydrolyzing)</fullName>
        <ecNumber evidence="4">5.6.2.2</ecNumber>
    </recommendedName>
</protein>
<dbReference type="CDD" id="cd16928">
    <property type="entry name" value="HATPase_GyrB-like"/>
    <property type="match status" value="1"/>
</dbReference>
<dbReference type="SUPFAM" id="SSF55874">
    <property type="entry name" value="ATPase domain of HSP90 chaperone/DNA topoisomerase II/histidine kinase"/>
    <property type="match status" value="1"/>
</dbReference>
<keyword evidence="8" id="KW-0460">Magnesium</keyword>
<dbReference type="InterPro" id="IPR002288">
    <property type="entry name" value="DNA_gyrase_B_C"/>
</dbReference>
<sequence length="652" mass="73815">MEQNKQQYDANSLQQLEGLEHIRLRPGMYIGSTSETGLHHLVWEILDNSVDEHLAGFCDKINIIITKENHIIVTDNGRGIPADINQQSGLSGIELVLTKTNAGGKFNKDSYAFSGGLHGVGSSAVNALSKLMIATVKRNGNVYQAKFVNGGHIEEKTHIIGNCPLDETGTTIEFFPDYTIMERKPFSKEKIIDRAKQIAHLNKGLYISIEDQRDNSFTEFKFDNGIIDYVVELNEGYPLLHDQILYVSEEYVSNKNDGEFESDARIRVEVAMQYAKEYSNVPKVFSYVNNIFTSEGGHHQQGFLFALEKTINNYALRNKLIKNENERFTKDDLTQGLSAVISIRHSNPQFEGQTKAKLGSKDARIATNKVVSEYLERVLNEDPIIAQAIVNMAKAARKNRLDTAAFAESNKRKTAFDNAGLPGKLADCSSKNAEISELFIVEGNSAGGSAKMGRDRKTQAILPLRGKILNVEKARAHEIFKNEEILNLIQAIGTGVGENYNINKLRYHKIVIMTDADVDGAHIRTLLLTFFFNYFRELIEYGFIYIAQPPLYKIQQNKTVEYAYNDEQKDAILAKLNPNQKINIQRYKGLGEMDPEQLWDTTMNPETRNMLQVQINDVIETKKYFNTLMGEEVEPRREFIKENARFVKNLDI</sequence>
<keyword evidence="6" id="KW-0547">Nucleotide-binding</keyword>
<comment type="cofactor">
    <cofactor evidence="2">
        <name>Mg(2+)</name>
        <dbReference type="ChEBI" id="CHEBI:18420"/>
    </cofactor>
</comment>
<dbReference type="Pfam" id="PF00204">
    <property type="entry name" value="DNA_gyraseB"/>
    <property type="match status" value="1"/>
</dbReference>
<dbReference type="InterPro" id="IPR014721">
    <property type="entry name" value="Ribsml_uS5_D2-typ_fold_subgr"/>
</dbReference>
<dbReference type="GO" id="GO:0046872">
    <property type="term" value="F:metal ion binding"/>
    <property type="evidence" value="ECO:0007669"/>
    <property type="project" value="UniProtKB-KW"/>
</dbReference>
<dbReference type="GO" id="GO:0003677">
    <property type="term" value="F:DNA binding"/>
    <property type="evidence" value="ECO:0007669"/>
    <property type="project" value="UniProtKB-KW"/>
</dbReference>
<dbReference type="PANTHER" id="PTHR45866">
    <property type="entry name" value="DNA GYRASE/TOPOISOMERASE SUBUNIT B"/>
    <property type="match status" value="1"/>
</dbReference>
<gene>
    <name evidence="13" type="ORF">FOY43_03640</name>
</gene>
<evidence type="ECO:0000256" key="9">
    <source>
        <dbReference type="ARBA" id="ARBA00023029"/>
    </source>
</evidence>
<comment type="catalytic activity">
    <reaction evidence="1">
        <text>ATP-dependent breakage, passage and rejoining of double-stranded DNA.</text>
        <dbReference type="EC" id="5.6.2.2"/>
    </reaction>
</comment>
<reference evidence="14" key="1">
    <citation type="submission" date="2019-07" db="EMBL/GenBank/DDBJ databases">
        <title>Complete genome sequences of three Mycoplasma sp. 1220 strains.</title>
        <authorList>
            <person name="Grozner D."/>
            <person name="Forro B."/>
            <person name="Kovacs A.B."/>
            <person name="Marton S."/>
            <person name="Banyai K."/>
            <person name="Kreizinger Z."/>
            <person name="Sulyok K.M."/>
            <person name="Gyuranecz M."/>
        </authorList>
    </citation>
    <scope>NUCLEOTIDE SEQUENCE [LARGE SCALE GENOMIC DNA]</scope>
    <source>
        <strain evidence="14">MYCAV93</strain>
    </source>
</reference>
<evidence type="ECO:0000256" key="2">
    <source>
        <dbReference type="ARBA" id="ARBA00001946"/>
    </source>
</evidence>
<evidence type="ECO:0000256" key="8">
    <source>
        <dbReference type="ARBA" id="ARBA00022842"/>
    </source>
</evidence>
<evidence type="ECO:0000313" key="14">
    <source>
        <dbReference type="Proteomes" id="UP000317512"/>
    </source>
</evidence>
<dbReference type="OrthoDB" id="9802808at2"/>
<evidence type="ECO:0000256" key="6">
    <source>
        <dbReference type="ARBA" id="ARBA00022741"/>
    </source>
</evidence>
<dbReference type="PROSITE" id="PS50880">
    <property type="entry name" value="TOPRIM"/>
    <property type="match status" value="1"/>
</dbReference>
<dbReference type="InterPro" id="IPR034160">
    <property type="entry name" value="TOPRIM_GyrB"/>
</dbReference>
<dbReference type="Proteomes" id="UP000317512">
    <property type="component" value="Chromosome"/>
</dbReference>
<dbReference type="SMART" id="SM00433">
    <property type="entry name" value="TOP2c"/>
    <property type="match status" value="1"/>
</dbReference>
<evidence type="ECO:0000256" key="10">
    <source>
        <dbReference type="ARBA" id="ARBA00023125"/>
    </source>
</evidence>
<evidence type="ECO:0000256" key="11">
    <source>
        <dbReference type="ARBA" id="ARBA00023235"/>
    </source>
</evidence>
<dbReference type="InterPro" id="IPR036890">
    <property type="entry name" value="HATPase_C_sf"/>
</dbReference>
<dbReference type="PROSITE" id="PS00177">
    <property type="entry name" value="TOPOISOMERASE_II"/>
    <property type="match status" value="1"/>
</dbReference>
<keyword evidence="7" id="KW-0067">ATP-binding</keyword>
<dbReference type="InterPro" id="IPR018522">
    <property type="entry name" value="TopoIIA_CS"/>
</dbReference>
<dbReference type="NCBIfam" id="NF004189">
    <property type="entry name" value="PRK05644.1"/>
    <property type="match status" value="1"/>
</dbReference>
<evidence type="ECO:0000259" key="12">
    <source>
        <dbReference type="PROSITE" id="PS50880"/>
    </source>
</evidence>
<evidence type="ECO:0000256" key="5">
    <source>
        <dbReference type="ARBA" id="ARBA00022723"/>
    </source>
</evidence>
<evidence type="ECO:0000256" key="4">
    <source>
        <dbReference type="ARBA" id="ARBA00012895"/>
    </source>
</evidence>
<dbReference type="Gene3D" id="3.40.50.670">
    <property type="match status" value="1"/>
</dbReference>
<dbReference type="PANTHER" id="PTHR45866:SF1">
    <property type="entry name" value="DNA GYRASE SUBUNIT B, MITOCHONDRIAL"/>
    <property type="match status" value="1"/>
</dbReference>
<name>A0A5B8K1S7_9MOLU</name>
<dbReference type="FunFam" id="3.40.50.670:FF:000002">
    <property type="entry name" value="DNA gyrase subunit B"/>
    <property type="match status" value="1"/>
</dbReference>
<accession>A0A5B8K1S7</accession>